<evidence type="ECO:0000313" key="1">
    <source>
        <dbReference type="EMBL" id="CAN90803.1"/>
    </source>
</evidence>
<reference evidence="1 2" key="1">
    <citation type="journal article" date="2007" name="Nat. Biotechnol.">
        <title>Complete genome sequence of the myxobacterium Sorangium cellulosum.</title>
        <authorList>
            <person name="Schneiker S."/>
            <person name="Perlova O."/>
            <person name="Kaiser O."/>
            <person name="Gerth K."/>
            <person name="Alici A."/>
            <person name="Altmeyer M.O."/>
            <person name="Bartels D."/>
            <person name="Bekel T."/>
            <person name="Beyer S."/>
            <person name="Bode E."/>
            <person name="Bode H.B."/>
            <person name="Bolten C.J."/>
            <person name="Choudhuri J.V."/>
            <person name="Doss S."/>
            <person name="Elnakady Y.A."/>
            <person name="Frank B."/>
            <person name="Gaigalat L."/>
            <person name="Goesmann A."/>
            <person name="Groeger C."/>
            <person name="Gross F."/>
            <person name="Jelsbak L."/>
            <person name="Jelsbak L."/>
            <person name="Kalinowski J."/>
            <person name="Kegler C."/>
            <person name="Knauber T."/>
            <person name="Konietzny S."/>
            <person name="Kopp M."/>
            <person name="Krause L."/>
            <person name="Krug D."/>
            <person name="Linke B."/>
            <person name="Mahmud T."/>
            <person name="Martinez-Arias R."/>
            <person name="McHardy A.C."/>
            <person name="Merai M."/>
            <person name="Meyer F."/>
            <person name="Mormann S."/>
            <person name="Munoz-Dorado J."/>
            <person name="Perez J."/>
            <person name="Pradella S."/>
            <person name="Rachid S."/>
            <person name="Raddatz G."/>
            <person name="Rosenau F."/>
            <person name="Rueckert C."/>
            <person name="Sasse F."/>
            <person name="Scharfe M."/>
            <person name="Schuster S.C."/>
            <person name="Suen G."/>
            <person name="Treuner-Lange A."/>
            <person name="Velicer G.J."/>
            <person name="Vorholter F.-J."/>
            <person name="Weissman K.J."/>
            <person name="Welch R.D."/>
            <person name="Wenzel S.C."/>
            <person name="Whitworth D.E."/>
            <person name="Wilhelm S."/>
            <person name="Wittmann C."/>
            <person name="Bloecker H."/>
            <person name="Puehler A."/>
            <person name="Mueller R."/>
        </authorList>
    </citation>
    <scope>NUCLEOTIDE SEQUENCE [LARGE SCALE GENOMIC DNA]</scope>
    <source>
        <strain evidence="2">So ce56</strain>
    </source>
</reference>
<gene>
    <name evidence="1" type="ordered locus">sce0646</name>
</gene>
<dbReference type="EMBL" id="AM746676">
    <property type="protein sequence ID" value="CAN90803.1"/>
    <property type="molecule type" value="Genomic_DNA"/>
</dbReference>
<evidence type="ECO:0000313" key="2">
    <source>
        <dbReference type="Proteomes" id="UP000002139"/>
    </source>
</evidence>
<dbReference type="STRING" id="448385.sce0646"/>
<dbReference type="AlphaFoldDB" id="A9EMZ9"/>
<dbReference type="Pfam" id="PF21893">
    <property type="entry name" value="DUF6918"/>
    <property type="match status" value="1"/>
</dbReference>
<name>A9EMZ9_SORC5</name>
<organism evidence="1 2">
    <name type="scientific">Sorangium cellulosum (strain So ce56)</name>
    <name type="common">Polyangium cellulosum (strain So ce56)</name>
    <dbReference type="NCBI Taxonomy" id="448385"/>
    <lineage>
        <taxon>Bacteria</taxon>
        <taxon>Pseudomonadati</taxon>
        <taxon>Myxococcota</taxon>
        <taxon>Polyangia</taxon>
        <taxon>Polyangiales</taxon>
        <taxon>Polyangiaceae</taxon>
        <taxon>Sorangium</taxon>
    </lineage>
</organism>
<dbReference type="eggNOG" id="ENOG5032ZDS">
    <property type="taxonomic scope" value="Bacteria"/>
</dbReference>
<sequence>MGLGAATGLRNARRSSRMGLSETLLDANKKSKVVADCCTLVDEEVASKSGLSGLAVKAGYAAVKGIKPGFIQQVVEKLLPEFAKKLDPIWTEATSSGNPSSFFTSNRSRIADALLSITDEKAKSSSSGVVRGTYEKLRGSAKKNVEEAVPRLAQLIQKHTA</sequence>
<dbReference type="KEGG" id="scl:sce0646"/>
<keyword evidence="2" id="KW-1185">Reference proteome</keyword>
<accession>A9EMZ9</accession>
<protein>
    <submittedName>
        <fullName evidence="1">Uncharacterized protein</fullName>
    </submittedName>
</protein>
<dbReference type="Proteomes" id="UP000002139">
    <property type="component" value="Chromosome"/>
</dbReference>
<dbReference type="HOGENOM" id="CLU_120382_0_0_7"/>
<proteinExistence type="predicted"/>
<dbReference type="InterPro" id="IPR054211">
    <property type="entry name" value="DUF6918"/>
</dbReference>